<comment type="similarity">
    <text evidence="1">Belongs to the aspartate/ornithine carbamoyltransferase superfamily. OTCase family.</text>
</comment>
<dbReference type="PRINTS" id="PR00102">
    <property type="entry name" value="OTCASE"/>
</dbReference>
<dbReference type="EMBL" id="CP034759">
    <property type="protein sequence ID" value="QBG35877.1"/>
    <property type="molecule type" value="Genomic_DNA"/>
</dbReference>
<dbReference type="InterPro" id="IPR006130">
    <property type="entry name" value="Asp/Orn_carbamoylTrfase"/>
</dbReference>
<proteinExistence type="inferred from homology"/>
<dbReference type="SUPFAM" id="SSF53671">
    <property type="entry name" value="Aspartate/ornithine carbamoyltransferase"/>
    <property type="match status" value="1"/>
</dbReference>
<reference evidence="9 10" key="1">
    <citation type="submission" date="2018-12" db="EMBL/GenBank/DDBJ databases">
        <title>Complete genome of Litorilituus sediminis.</title>
        <authorList>
            <person name="Liu A."/>
            <person name="Rong J."/>
        </authorList>
    </citation>
    <scope>NUCLEOTIDE SEQUENCE [LARGE SCALE GENOMIC DNA]</scope>
    <source>
        <strain evidence="9 10">JCM 17549</strain>
    </source>
</reference>
<accession>A0A4P6P8Q9</accession>
<evidence type="ECO:0000256" key="5">
    <source>
        <dbReference type="NCBIfam" id="TIGR00658"/>
    </source>
</evidence>
<dbReference type="Pfam" id="PF00185">
    <property type="entry name" value="OTCace"/>
    <property type="match status" value="1"/>
</dbReference>
<keyword evidence="10" id="KW-1185">Reference proteome</keyword>
<name>A0A4P6P8Q9_9GAMM</name>
<organism evidence="9 10">
    <name type="scientific">Litorilituus sediminis</name>
    <dbReference type="NCBI Taxonomy" id="718192"/>
    <lineage>
        <taxon>Bacteria</taxon>
        <taxon>Pseudomonadati</taxon>
        <taxon>Pseudomonadota</taxon>
        <taxon>Gammaproteobacteria</taxon>
        <taxon>Alteromonadales</taxon>
        <taxon>Colwelliaceae</taxon>
        <taxon>Litorilituus</taxon>
    </lineage>
</organism>
<dbReference type="AlphaFoldDB" id="A0A4P6P8Q9"/>
<evidence type="ECO:0000313" key="9">
    <source>
        <dbReference type="EMBL" id="QBG35877.1"/>
    </source>
</evidence>
<evidence type="ECO:0000259" key="8">
    <source>
        <dbReference type="Pfam" id="PF02729"/>
    </source>
</evidence>
<dbReference type="EC" id="2.1.3.3" evidence="2 5"/>
<dbReference type="InterPro" id="IPR002292">
    <property type="entry name" value="Orn/put_carbamltrans"/>
</dbReference>
<dbReference type="Pfam" id="PF02729">
    <property type="entry name" value="OTCace_N"/>
    <property type="match status" value="1"/>
</dbReference>
<dbReference type="NCBIfam" id="NF001986">
    <property type="entry name" value="PRK00779.1"/>
    <property type="match status" value="1"/>
</dbReference>
<dbReference type="InterPro" id="IPR006131">
    <property type="entry name" value="Asp_carbamoyltransf_Asp/Orn-bd"/>
</dbReference>
<dbReference type="NCBIfam" id="TIGR00658">
    <property type="entry name" value="orni_carb_tr"/>
    <property type="match status" value="1"/>
</dbReference>
<dbReference type="OrthoDB" id="9802587at2"/>
<dbReference type="GO" id="GO:0019240">
    <property type="term" value="P:citrulline biosynthetic process"/>
    <property type="evidence" value="ECO:0007669"/>
    <property type="project" value="TreeGrafter"/>
</dbReference>
<comment type="catalytic activity">
    <reaction evidence="4">
        <text>carbamoyl phosphate + L-ornithine = L-citrulline + phosphate + H(+)</text>
        <dbReference type="Rhea" id="RHEA:19513"/>
        <dbReference type="ChEBI" id="CHEBI:15378"/>
        <dbReference type="ChEBI" id="CHEBI:43474"/>
        <dbReference type="ChEBI" id="CHEBI:46911"/>
        <dbReference type="ChEBI" id="CHEBI:57743"/>
        <dbReference type="ChEBI" id="CHEBI:58228"/>
        <dbReference type="EC" id="2.1.3.3"/>
    </reaction>
</comment>
<dbReference type="FunFam" id="3.40.50.1370:FF:000008">
    <property type="entry name" value="Ornithine carbamoyltransferase"/>
    <property type="match status" value="1"/>
</dbReference>
<dbReference type="PRINTS" id="PR00100">
    <property type="entry name" value="AOTCASE"/>
</dbReference>
<sequence length="321" mass="34844">MPQNNTALSHFLADDQLTKAQVQALIKLAIEIKAQPENFNQALAGKSVAMIFEKPSLRTHVSFDMGIAKLGGHALYLGQQNGKLGERERVSDYAKNLSCYADAIVARVFENSAIEGLAEHASVPVVNALCDLYHPCQALADFVTLTEIFAPDDIQDLAKLKLAYVGDGNNVSNSLMLMAAMLGSDFTLICPENHGPSQAMLDKVQSIAAHSGGNFSFTTNINEIAQQDAIYTDTWVSMGNEGAEDKAKLLSKFAPYQVNHDLMAKAKAGVVMHCQPAHLEEEITTALFDDENYSVVFQQAENRMWAQAAVLVSLLNPALAN</sequence>
<dbReference type="InterPro" id="IPR036901">
    <property type="entry name" value="Asp/Orn_carbamoylTrfase_sf"/>
</dbReference>
<feature type="domain" description="Aspartate/ornithine carbamoyltransferase Asp/Orn-binding" evidence="7">
    <location>
        <begin position="159"/>
        <end position="313"/>
    </location>
</feature>
<dbReference type="NCBIfam" id="NF011380">
    <property type="entry name" value="PRK14805.1"/>
    <property type="match status" value="1"/>
</dbReference>
<gene>
    <name evidence="9" type="ORF">EMK97_09190</name>
</gene>
<dbReference type="InterPro" id="IPR006132">
    <property type="entry name" value="Asp/Orn_carbamoyltranf_P-bd"/>
</dbReference>
<evidence type="ECO:0000259" key="7">
    <source>
        <dbReference type="Pfam" id="PF00185"/>
    </source>
</evidence>
<dbReference type="GO" id="GO:0016597">
    <property type="term" value="F:amino acid binding"/>
    <property type="evidence" value="ECO:0007669"/>
    <property type="project" value="InterPro"/>
</dbReference>
<evidence type="ECO:0000313" key="10">
    <source>
        <dbReference type="Proteomes" id="UP000290244"/>
    </source>
</evidence>
<dbReference type="GO" id="GO:0004585">
    <property type="term" value="F:ornithine carbamoyltransferase activity"/>
    <property type="evidence" value="ECO:0007669"/>
    <property type="project" value="UniProtKB-UniRule"/>
</dbReference>
<keyword evidence="3 6" id="KW-0808">Transferase</keyword>
<evidence type="ECO:0000256" key="3">
    <source>
        <dbReference type="ARBA" id="ARBA00022679"/>
    </source>
</evidence>
<dbReference type="Proteomes" id="UP000290244">
    <property type="component" value="Chromosome"/>
</dbReference>
<evidence type="ECO:0000256" key="1">
    <source>
        <dbReference type="ARBA" id="ARBA00007805"/>
    </source>
</evidence>
<evidence type="ECO:0000256" key="2">
    <source>
        <dbReference type="ARBA" id="ARBA00013007"/>
    </source>
</evidence>
<feature type="domain" description="Aspartate/ornithine carbamoyltransferase carbamoyl-P binding" evidence="8">
    <location>
        <begin position="10"/>
        <end position="147"/>
    </location>
</feature>
<evidence type="ECO:0000256" key="4">
    <source>
        <dbReference type="ARBA" id="ARBA00048772"/>
    </source>
</evidence>
<dbReference type="PANTHER" id="PTHR45753:SF3">
    <property type="entry name" value="ORNITHINE TRANSCARBAMYLASE, MITOCHONDRIAL"/>
    <property type="match status" value="1"/>
</dbReference>
<evidence type="ECO:0000256" key="6">
    <source>
        <dbReference type="RuleBase" id="RU003634"/>
    </source>
</evidence>
<dbReference type="RefSeq" id="WP_130601480.1">
    <property type="nucleotide sequence ID" value="NZ_CP034759.1"/>
</dbReference>
<dbReference type="KEGG" id="lsd:EMK97_09190"/>
<dbReference type="GO" id="GO:0042450">
    <property type="term" value="P:L-arginine biosynthetic process via ornithine"/>
    <property type="evidence" value="ECO:0007669"/>
    <property type="project" value="UniProtKB-UniRule"/>
</dbReference>
<dbReference type="PANTHER" id="PTHR45753">
    <property type="entry name" value="ORNITHINE CARBAMOYLTRANSFERASE, MITOCHONDRIAL"/>
    <property type="match status" value="1"/>
</dbReference>
<dbReference type="Gene3D" id="3.40.50.1370">
    <property type="entry name" value="Aspartate/ornithine carbamoyltransferase"/>
    <property type="match status" value="2"/>
</dbReference>
<protein>
    <recommendedName>
        <fullName evidence="2 5">Ornithine carbamoyltransferase</fullName>
        <ecNumber evidence="2 5">2.1.3.3</ecNumber>
    </recommendedName>
</protein>